<evidence type="ECO:0000256" key="9">
    <source>
        <dbReference type="ARBA" id="ARBA00022840"/>
    </source>
</evidence>
<dbReference type="SMART" id="SM00304">
    <property type="entry name" value="HAMP"/>
    <property type="match status" value="1"/>
</dbReference>
<dbReference type="Gene3D" id="1.10.287.130">
    <property type="match status" value="1"/>
</dbReference>
<evidence type="ECO:0000313" key="16">
    <source>
        <dbReference type="EMBL" id="VGO21071.1"/>
    </source>
</evidence>
<evidence type="ECO:0000256" key="2">
    <source>
        <dbReference type="ARBA" id="ARBA00004370"/>
    </source>
</evidence>
<gene>
    <name evidence="16" type="primary">czcS_2</name>
    <name evidence="16" type="ORF">SCARR_03140</name>
</gene>
<dbReference type="InterPro" id="IPR036890">
    <property type="entry name" value="HATPase_C_sf"/>
</dbReference>
<dbReference type="EMBL" id="CAAHFH010000002">
    <property type="protein sequence ID" value="VGO21071.1"/>
    <property type="molecule type" value="Genomic_DNA"/>
</dbReference>
<evidence type="ECO:0000256" key="8">
    <source>
        <dbReference type="ARBA" id="ARBA00022777"/>
    </source>
</evidence>
<evidence type="ECO:0000256" key="7">
    <source>
        <dbReference type="ARBA" id="ARBA00022741"/>
    </source>
</evidence>
<evidence type="ECO:0000259" key="15">
    <source>
        <dbReference type="PROSITE" id="PS50885"/>
    </source>
</evidence>
<dbReference type="InterPro" id="IPR036097">
    <property type="entry name" value="HisK_dim/P_sf"/>
</dbReference>
<evidence type="ECO:0000259" key="14">
    <source>
        <dbReference type="PROSITE" id="PS50109"/>
    </source>
</evidence>
<name>A0A6C2UP78_9BACT</name>
<dbReference type="GO" id="GO:0000155">
    <property type="term" value="F:phosphorelay sensor kinase activity"/>
    <property type="evidence" value="ECO:0007669"/>
    <property type="project" value="InterPro"/>
</dbReference>
<keyword evidence="17" id="KW-1185">Reference proteome</keyword>
<evidence type="ECO:0000256" key="12">
    <source>
        <dbReference type="ARBA" id="ARBA00023136"/>
    </source>
</evidence>
<dbReference type="SMART" id="SM00388">
    <property type="entry name" value="HisKA"/>
    <property type="match status" value="1"/>
</dbReference>
<evidence type="ECO:0000313" key="17">
    <source>
        <dbReference type="Proteomes" id="UP000346198"/>
    </source>
</evidence>
<dbReference type="InterPro" id="IPR003660">
    <property type="entry name" value="HAMP_dom"/>
</dbReference>
<accession>A0A6C2UP78</accession>
<dbReference type="RefSeq" id="WP_136062558.1">
    <property type="nucleotide sequence ID" value="NZ_CAAHFH010000002.1"/>
</dbReference>
<dbReference type="PRINTS" id="PR00344">
    <property type="entry name" value="BCTRLSENSOR"/>
</dbReference>
<dbReference type="InterPro" id="IPR003661">
    <property type="entry name" value="HisK_dim/P_dom"/>
</dbReference>
<dbReference type="InterPro" id="IPR003594">
    <property type="entry name" value="HATPase_dom"/>
</dbReference>
<keyword evidence="11" id="KW-0902">Two-component regulatory system</keyword>
<comment type="subcellular location">
    <subcellularLocation>
        <location evidence="2">Membrane</location>
    </subcellularLocation>
</comment>
<keyword evidence="12 13" id="KW-0472">Membrane</keyword>
<keyword evidence="4" id="KW-0597">Phosphoprotein</keyword>
<dbReference type="InterPro" id="IPR005467">
    <property type="entry name" value="His_kinase_dom"/>
</dbReference>
<dbReference type="EC" id="2.7.13.3" evidence="3"/>
<dbReference type="SMART" id="SM00387">
    <property type="entry name" value="HATPase_c"/>
    <property type="match status" value="1"/>
</dbReference>
<dbReference type="Pfam" id="PF00512">
    <property type="entry name" value="HisKA"/>
    <property type="match status" value="1"/>
</dbReference>
<feature type="domain" description="Histidine kinase" evidence="14">
    <location>
        <begin position="274"/>
        <end position="488"/>
    </location>
</feature>
<evidence type="ECO:0000256" key="13">
    <source>
        <dbReference type="SAM" id="Phobius"/>
    </source>
</evidence>
<dbReference type="Proteomes" id="UP000346198">
    <property type="component" value="Unassembled WGS sequence"/>
</dbReference>
<keyword evidence="5" id="KW-0808">Transferase</keyword>
<dbReference type="CDD" id="cd00075">
    <property type="entry name" value="HATPase"/>
    <property type="match status" value="1"/>
</dbReference>
<dbReference type="Gene3D" id="6.10.340.10">
    <property type="match status" value="1"/>
</dbReference>
<dbReference type="CDD" id="cd00082">
    <property type="entry name" value="HisKA"/>
    <property type="match status" value="1"/>
</dbReference>
<dbReference type="SUPFAM" id="SSF55874">
    <property type="entry name" value="ATPase domain of HSP90 chaperone/DNA topoisomerase II/histidine kinase"/>
    <property type="match status" value="1"/>
</dbReference>
<dbReference type="InterPro" id="IPR004358">
    <property type="entry name" value="Sig_transdc_His_kin-like_C"/>
</dbReference>
<dbReference type="FunFam" id="3.30.565.10:FF:000013">
    <property type="entry name" value="Two-component sensor histidine kinase"/>
    <property type="match status" value="1"/>
</dbReference>
<evidence type="ECO:0000256" key="5">
    <source>
        <dbReference type="ARBA" id="ARBA00022679"/>
    </source>
</evidence>
<dbReference type="SUPFAM" id="SSF47384">
    <property type="entry name" value="Homodimeric domain of signal transducing histidine kinase"/>
    <property type="match status" value="1"/>
</dbReference>
<feature type="transmembrane region" description="Helical" evidence="13">
    <location>
        <begin position="193"/>
        <end position="216"/>
    </location>
</feature>
<dbReference type="PROSITE" id="PS50885">
    <property type="entry name" value="HAMP"/>
    <property type="match status" value="1"/>
</dbReference>
<keyword evidence="8" id="KW-0418">Kinase</keyword>
<evidence type="ECO:0000256" key="11">
    <source>
        <dbReference type="ARBA" id="ARBA00023012"/>
    </source>
</evidence>
<feature type="domain" description="HAMP" evidence="15">
    <location>
        <begin position="213"/>
        <end position="266"/>
    </location>
</feature>
<dbReference type="PROSITE" id="PS50109">
    <property type="entry name" value="HIS_KIN"/>
    <property type="match status" value="1"/>
</dbReference>
<dbReference type="PANTHER" id="PTHR45436">
    <property type="entry name" value="SENSOR HISTIDINE KINASE YKOH"/>
    <property type="match status" value="1"/>
</dbReference>
<dbReference type="SUPFAM" id="SSF158472">
    <property type="entry name" value="HAMP domain-like"/>
    <property type="match status" value="1"/>
</dbReference>
<evidence type="ECO:0000256" key="4">
    <source>
        <dbReference type="ARBA" id="ARBA00022553"/>
    </source>
</evidence>
<keyword evidence="7" id="KW-0547">Nucleotide-binding</keyword>
<sequence length="499" mass="55210">MLRSFRLKIAFMTLCLSGLMLLAFGFFAVSALNRVAIERIDRELIALADTQVRKEQPRDHWHRFDASFRSMYGMDESKQFIVKATLQQGDVLHATADWPQGLSTNALPLPLTFANVQSAPLGHIPPAGEERLNNNPQPAPREMTLIHGPVFATLTGADGSWRAITMANEEVSLSIAINLAGLHVETSRFRNTLVIGAPLGLLLLATVGWLIGHLALRPVDRIAKTAEQMTAQQLDARIPDKNADKELQRLIDVINGMLERLDMSFHQATRFSADAAHELKTPLAILQAQIERSLQRADDESLEQREYAEQLDEVQRLKIILQKLLLLSRADAGQLPLSADDLNLAELARDAATDIEILAPDRTVTVDAPTELMARGDAHLINQILENLITNAVKFGEEDGSIVIKAARHHESVVVTVANSGSPIQEQDQERIFERFYRVDPSRSRQTEGTGLGLSLAREIARAHGGDLILLQSSDSSTSFSLTLPRHLIPIERLACDFN</sequence>
<dbReference type="Pfam" id="PF00672">
    <property type="entry name" value="HAMP"/>
    <property type="match status" value="1"/>
</dbReference>
<evidence type="ECO:0000256" key="6">
    <source>
        <dbReference type="ARBA" id="ARBA00022692"/>
    </source>
</evidence>
<dbReference type="GO" id="GO:0005886">
    <property type="term" value="C:plasma membrane"/>
    <property type="evidence" value="ECO:0007669"/>
    <property type="project" value="TreeGrafter"/>
</dbReference>
<dbReference type="AlphaFoldDB" id="A0A6C2UP78"/>
<evidence type="ECO:0000256" key="10">
    <source>
        <dbReference type="ARBA" id="ARBA00022989"/>
    </source>
</evidence>
<comment type="catalytic activity">
    <reaction evidence="1">
        <text>ATP + protein L-histidine = ADP + protein N-phospho-L-histidine.</text>
        <dbReference type="EC" id="2.7.13.3"/>
    </reaction>
</comment>
<dbReference type="Pfam" id="PF02518">
    <property type="entry name" value="HATPase_c"/>
    <property type="match status" value="1"/>
</dbReference>
<organism evidence="16 17">
    <name type="scientific">Pontiella sulfatireligans</name>
    <dbReference type="NCBI Taxonomy" id="2750658"/>
    <lineage>
        <taxon>Bacteria</taxon>
        <taxon>Pseudomonadati</taxon>
        <taxon>Kiritimatiellota</taxon>
        <taxon>Kiritimatiellia</taxon>
        <taxon>Kiritimatiellales</taxon>
        <taxon>Pontiellaceae</taxon>
        <taxon>Pontiella</taxon>
    </lineage>
</organism>
<dbReference type="CDD" id="cd06225">
    <property type="entry name" value="HAMP"/>
    <property type="match status" value="1"/>
</dbReference>
<keyword evidence="10 13" id="KW-1133">Transmembrane helix</keyword>
<reference evidence="16 17" key="1">
    <citation type="submission" date="2019-04" db="EMBL/GenBank/DDBJ databases">
        <authorList>
            <person name="Van Vliet M D."/>
        </authorList>
    </citation>
    <scope>NUCLEOTIDE SEQUENCE [LARGE SCALE GENOMIC DNA]</scope>
    <source>
        <strain evidence="16 17">F21</strain>
    </source>
</reference>
<dbReference type="PANTHER" id="PTHR45436:SF5">
    <property type="entry name" value="SENSOR HISTIDINE KINASE TRCS"/>
    <property type="match status" value="1"/>
</dbReference>
<protein>
    <recommendedName>
        <fullName evidence="3">histidine kinase</fullName>
        <ecNumber evidence="3">2.7.13.3</ecNumber>
    </recommendedName>
</protein>
<keyword evidence="9" id="KW-0067">ATP-binding</keyword>
<evidence type="ECO:0000256" key="3">
    <source>
        <dbReference type="ARBA" id="ARBA00012438"/>
    </source>
</evidence>
<evidence type="ECO:0000256" key="1">
    <source>
        <dbReference type="ARBA" id="ARBA00000085"/>
    </source>
</evidence>
<dbReference type="Gene3D" id="3.30.565.10">
    <property type="entry name" value="Histidine kinase-like ATPase, C-terminal domain"/>
    <property type="match status" value="1"/>
</dbReference>
<dbReference type="GO" id="GO:0005524">
    <property type="term" value="F:ATP binding"/>
    <property type="evidence" value="ECO:0007669"/>
    <property type="project" value="UniProtKB-KW"/>
</dbReference>
<proteinExistence type="predicted"/>
<dbReference type="InterPro" id="IPR050428">
    <property type="entry name" value="TCS_sensor_his_kinase"/>
</dbReference>
<keyword evidence="6 13" id="KW-0812">Transmembrane</keyword>